<dbReference type="GO" id="GO:0003677">
    <property type="term" value="F:DNA binding"/>
    <property type="evidence" value="ECO:0007669"/>
    <property type="project" value="UniProtKB-KW"/>
</dbReference>
<reference evidence="7" key="1">
    <citation type="submission" date="2017-03" db="EMBL/GenBank/DDBJ databases">
        <authorList>
            <person name="Monnet C."/>
        </authorList>
    </citation>
    <scope>NUCLEOTIDE SEQUENCE [LARGE SCALE GENOMIC DNA]</scope>
    <source>
        <strain evidence="7">ATCC 49514</strain>
    </source>
</reference>
<dbReference type="PROSITE" id="PS50931">
    <property type="entry name" value="HTH_LYSR"/>
    <property type="match status" value="1"/>
</dbReference>
<sequence>MVNGYDAHMWDLNRLRIWRAVVATGSVVAAAKNLNYTPATVSQHITTLQKAVGAPLYRRSGRGIEITELGRRLADDSAEVFTAVGRLDDLVEGFRTISRPRLRIAAFTSFNARLLPGIIDAVALDHPDLRFDIQLNEPAKNRRGHCLIEIRAEVPQDGENHLPEMTRIPLFEDDYRVVVPEGHRFAGRESVPFIDLEGEHWVDYDMWAGPSSKVVDHACAAAGFERRSFAACEDDFAALALVASNMGITVLPRLSTLQLPPGLVAVDLTDPVPMRRVVMHIRDRDAHLPHVRAFATATEEAVATHLTTP</sequence>
<protein>
    <submittedName>
        <fullName evidence="6">DNA-binding transcriptional regulator, LysR family</fullName>
    </submittedName>
</protein>
<dbReference type="PANTHER" id="PTHR30346">
    <property type="entry name" value="TRANSCRIPTIONAL DUAL REGULATOR HCAR-RELATED"/>
    <property type="match status" value="1"/>
</dbReference>
<dbReference type="SUPFAM" id="SSF53850">
    <property type="entry name" value="Periplasmic binding protein-like II"/>
    <property type="match status" value="1"/>
</dbReference>
<feature type="domain" description="HTH lysR-type" evidence="5">
    <location>
        <begin position="10"/>
        <end position="67"/>
    </location>
</feature>
<keyword evidence="3 6" id="KW-0238">DNA-binding</keyword>
<dbReference type="Pfam" id="PF03466">
    <property type="entry name" value="LysR_substrate"/>
    <property type="match status" value="1"/>
</dbReference>
<gene>
    <name evidence="6" type="ORF">BI49514_00054</name>
</gene>
<evidence type="ECO:0000256" key="3">
    <source>
        <dbReference type="ARBA" id="ARBA00023125"/>
    </source>
</evidence>
<evidence type="ECO:0000313" key="6">
    <source>
        <dbReference type="EMBL" id="SMX64432.1"/>
    </source>
</evidence>
<accession>A0A2H1HND5</accession>
<evidence type="ECO:0000256" key="2">
    <source>
        <dbReference type="ARBA" id="ARBA00023015"/>
    </source>
</evidence>
<evidence type="ECO:0000256" key="1">
    <source>
        <dbReference type="ARBA" id="ARBA00009437"/>
    </source>
</evidence>
<name>A0A2H1HND5_9MICO</name>
<dbReference type="AlphaFoldDB" id="A0A2H1HND5"/>
<keyword evidence="4" id="KW-0804">Transcription</keyword>
<dbReference type="InterPro" id="IPR036388">
    <property type="entry name" value="WH-like_DNA-bd_sf"/>
</dbReference>
<dbReference type="InterPro" id="IPR005119">
    <property type="entry name" value="LysR_subst-bd"/>
</dbReference>
<dbReference type="PANTHER" id="PTHR30346:SF29">
    <property type="entry name" value="LYSR SUBSTRATE-BINDING"/>
    <property type="match status" value="1"/>
</dbReference>
<evidence type="ECO:0000259" key="5">
    <source>
        <dbReference type="PROSITE" id="PS50931"/>
    </source>
</evidence>
<organism evidence="6 7">
    <name type="scientific">Brevibacterium iodinum ATCC 49514</name>
    <dbReference type="NCBI Taxonomy" id="1255616"/>
    <lineage>
        <taxon>Bacteria</taxon>
        <taxon>Bacillati</taxon>
        <taxon>Actinomycetota</taxon>
        <taxon>Actinomycetes</taxon>
        <taxon>Micrococcales</taxon>
        <taxon>Brevibacteriaceae</taxon>
        <taxon>Brevibacterium</taxon>
    </lineage>
</organism>
<dbReference type="GO" id="GO:0003700">
    <property type="term" value="F:DNA-binding transcription factor activity"/>
    <property type="evidence" value="ECO:0007669"/>
    <property type="project" value="InterPro"/>
</dbReference>
<dbReference type="Gene3D" id="1.10.10.10">
    <property type="entry name" value="Winged helix-like DNA-binding domain superfamily/Winged helix DNA-binding domain"/>
    <property type="match status" value="1"/>
</dbReference>
<keyword evidence="7" id="KW-1185">Reference proteome</keyword>
<dbReference type="Gene3D" id="3.40.190.290">
    <property type="match status" value="1"/>
</dbReference>
<dbReference type="EMBL" id="FXYX01000001">
    <property type="protein sequence ID" value="SMX64432.1"/>
    <property type="molecule type" value="Genomic_DNA"/>
</dbReference>
<keyword evidence="2" id="KW-0805">Transcription regulation</keyword>
<evidence type="ECO:0000313" key="7">
    <source>
        <dbReference type="Proteomes" id="UP000234382"/>
    </source>
</evidence>
<dbReference type="SUPFAM" id="SSF46785">
    <property type="entry name" value="Winged helix' DNA-binding domain"/>
    <property type="match status" value="1"/>
</dbReference>
<dbReference type="Pfam" id="PF00126">
    <property type="entry name" value="HTH_1"/>
    <property type="match status" value="1"/>
</dbReference>
<dbReference type="Proteomes" id="UP000234382">
    <property type="component" value="Unassembled WGS sequence"/>
</dbReference>
<dbReference type="GO" id="GO:0032993">
    <property type="term" value="C:protein-DNA complex"/>
    <property type="evidence" value="ECO:0007669"/>
    <property type="project" value="TreeGrafter"/>
</dbReference>
<proteinExistence type="inferred from homology"/>
<comment type="similarity">
    <text evidence="1">Belongs to the LysR transcriptional regulatory family.</text>
</comment>
<dbReference type="InterPro" id="IPR000847">
    <property type="entry name" value="LysR_HTH_N"/>
</dbReference>
<dbReference type="InterPro" id="IPR036390">
    <property type="entry name" value="WH_DNA-bd_sf"/>
</dbReference>
<evidence type="ECO:0000256" key="4">
    <source>
        <dbReference type="ARBA" id="ARBA00023163"/>
    </source>
</evidence>